<reference evidence="4" key="2">
    <citation type="submission" date="2020-04" db="EMBL/GenBank/DDBJ databases">
        <authorList>
            <consortium name="NCBI Genome Project"/>
        </authorList>
    </citation>
    <scope>NUCLEOTIDE SEQUENCE</scope>
    <source>
        <strain evidence="4">CBS 304.34</strain>
    </source>
</reference>
<dbReference type="EMBL" id="MU003705">
    <property type="protein sequence ID" value="KAF2807098.1"/>
    <property type="molecule type" value="Genomic_DNA"/>
</dbReference>
<feature type="compositionally biased region" description="Polar residues" evidence="1">
    <location>
        <begin position="33"/>
        <end position="43"/>
    </location>
</feature>
<dbReference type="GeneID" id="54466614"/>
<evidence type="ECO:0000256" key="1">
    <source>
        <dbReference type="SAM" id="MobiDB-lite"/>
    </source>
</evidence>
<feature type="region of interest" description="Disordered" evidence="1">
    <location>
        <begin position="24"/>
        <end position="55"/>
    </location>
</feature>
<keyword evidence="3" id="KW-1185">Reference proteome</keyword>
<dbReference type="Proteomes" id="UP000504636">
    <property type="component" value="Unplaced"/>
</dbReference>
<name>A0A6A6YEU5_9PEZI</name>
<proteinExistence type="predicted"/>
<sequence>MFSSIATGVAESCIAAKPVQRLKDHGHVPPQYHHTNSWSIPETSSRRDQKPLVPPTAPNHLMMDAAFDPIIRNSALCCLSESTTGGGDIERLLYYCCQCGGGPNSSPGCPLCGHKPTISLGLSVFVDLWDKDGLLMRNNKTNDIPPVLWFVPLDNTVVIRDVLEYNVRVYLGHNATLLGQTLDGAKDLSTDRYGSSIRRGRIGPFPYISLENDSPSYRPVSGFWVKASAAPTLDLVKDSLSDTKTWYRESTPEIVEIPRFRNISSQMSDFITMRIQDKDIRYDVLVECLKLWFGGHDYSVSAIAPSRDEHYEMKLLERLLPEHIEILKSYSHQKTQSEKKY</sequence>
<organism evidence="2">
    <name type="scientific">Mytilinidion resinicola</name>
    <dbReference type="NCBI Taxonomy" id="574789"/>
    <lineage>
        <taxon>Eukaryota</taxon>
        <taxon>Fungi</taxon>
        <taxon>Dikarya</taxon>
        <taxon>Ascomycota</taxon>
        <taxon>Pezizomycotina</taxon>
        <taxon>Dothideomycetes</taxon>
        <taxon>Pleosporomycetidae</taxon>
        <taxon>Mytilinidiales</taxon>
        <taxon>Mytilinidiaceae</taxon>
        <taxon>Mytilinidion</taxon>
    </lineage>
</organism>
<protein>
    <submittedName>
        <fullName evidence="2 4">Uncharacterized protein</fullName>
    </submittedName>
</protein>
<gene>
    <name evidence="2 4" type="ORF">BDZ99DRAFT_522732</name>
</gene>
<accession>A0A6A6YEU5</accession>
<evidence type="ECO:0000313" key="2">
    <source>
        <dbReference type="EMBL" id="KAF2807098.1"/>
    </source>
</evidence>
<evidence type="ECO:0000313" key="3">
    <source>
        <dbReference type="Proteomes" id="UP000504636"/>
    </source>
</evidence>
<reference evidence="4" key="3">
    <citation type="submission" date="2025-04" db="UniProtKB">
        <authorList>
            <consortium name="RefSeq"/>
        </authorList>
    </citation>
    <scope>IDENTIFICATION</scope>
    <source>
        <strain evidence="4">CBS 304.34</strain>
    </source>
</reference>
<dbReference type="AlphaFoldDB" id="A0A6A6YEU5"/>
<dbReference type="RefSeq" id="XP_033574062.1">
    <property type="nucleotide sequence ID" value="XM_033725721.1"/>
</dbReference>
<evidence type="ECO:0000313" key="4">
    <source>
        <dbReference type="RefSeq" id="XP_033574062.1"/>
    </source>
</evidence>
<reference evidence="2 4" key="1">
    <citation type="journal article" date="2020" name="Stud. Mycol.">
        <title>101 Dothideomycetes genomes: a test case for predicting lifestyles and emergence of pathogens.</title>
        <authorList>
            <person name="Haridas S."/>
            <person name="Albert R."/>
            <person name="Binder M."/>
            <person name="Bloem J."/>
            <person name="Labutti K."/>
            <person name="Salamov A."/>
            <person name="Andreopoulos B."/>
            <person name="Baker S."/>
            <person name="Barry K."/>
            <person name="Bills G."/>
            <person name="Bluhm B."/>
            <person name="Cannon C."/>
            <person name="Castanera R."/>
            <person name="Culley D."/>
            <person name="Daum C."/>
            <person name="Ezra D."/>
            <person name="Gonzalez J."/>
            <person name="Henrissat B."/>
            <person name="Kuo A."/>
            <person name="Liang C."/>
            <person name="Lipzen A."/>
            <person name="Lutzoni F."/>
            <person name="Magnuson J."/>
            <person name="Mondo S."/>
            <person name="Nolan M."/>
            <person name="Ohm R."/>
            <person name="Pangilinan J."/>
            <person name="Park H.-J."/>
            <person name="Ramirez L."/>
            <person name="Alfaro M."/>
            <person name="Sun H."/>
            <person name="Tritt A."/>
            <person name="Yoshinaga Y."/>
            <person name="Zwiers L.-H."/>
            <person name="Turgeon B."/>
            <person name="Goodwin S."/>
            <person name="Spatafora J."/>
            <person name="Crous P."/>
            <person name="Grigoriev I."/>
        </authorList>
    </citation>
    <scope>NUCLEOTIDE SEQUENCE</scope>
    <source>
        <strain evidence="2 4">CBS 304.34</strain>
    </source>
</reference>